<dbReference type="EMBL" id="AP028215">
    <property type="protein sequence ID" value="BEI91437.1"/>
    <property type="molecule type" value="Genomic_DNA"/>
</dbReference>
<evidence type="ECO:0000256" key="1">
    <source>
        <dbReference type="SAM" id="MobiDB-lite"/>
    </source>
</evidence>
<name>A0AA48L3T4_9TREE</name>
<dbReference type="Proteomes" id="UP001233271">
    <property type="component" value="Chromosome 4"/>
</dbReference>
<organism evidence="2 3">
    <name type="scientific">Cutaneotrichosporon cavernicola</name>
    <dbReference type="NCBI Taxonomy" id="279322"/>
    <lineage>
        <taxon>Eukaryota</taxon>
        <taxon>Fungi</taxon>
        <taxon>Dikarya</taxon>
        <taxon>Basidiomycota</taxon>
        <taxon>Agaricomycotina</taxon>
        <taxon>Tremellomycetes</taxon>
        <taxon>Trichosporonales</taxon>
        <taxon>Trichosporonaceae</taxon>
        <taxon>Cutaneotrichosporon</taxon>
    </lineage>
</organism>
<feature type="compositionally biased region" description="Basic and acidic residues" evidence="1">
    <location>
        <begin position="38"/>
        <end position="50"/>
    </location>
</feature>
<dbReference type="GeneID" id="85495307"/>
<gene>
    <name evidence="2" type="ORF">CcaverHIS019_0402570</name>
</gene>
<feature type="region of interest" description="Disordered" evidence="1">
    <location>
        <begin position="37"/>
        <end position="131"/>
    </location>
</feature>
<evidence type="ECO:0000313" key="2">
    <source>
        <dbReference type="EMBL" id="BEI91437.1"/>
    </source>
</evidence>
<evidence type="ECO:0000313" key="3">
    <source>
        <dbReference type="Proteomes" id="UP001233271"/>
    </source>
</evidence>
<dbReference type="KEGG" id="ccac:CcaHIS019_0402570"/>
<accession>A0AA48L3T4</accession>
<dbReference type="AlphaFoldDB" id="A0AA48L3T4"/>
<feature type="compositionally biased region" description="Basic and acidic residues" evidence="1">
    <location>
        <begin position="89"/>
        <end position="106"/>
    </location>
</feature>
<dbReference type="RefSeq" id="XP_060456702.1">
    <property type="nucleotide sequence ID" value="XM_060600072.1"/>
</dbReference>
<proteinExistence type="predicted"/>
<reference evidence="2" key="1">
    <citation type="journal article" date="2023" name="BMC Genomics">
        <title>Chromosome-level genome assemblies of Cutaneotrichosporon spp. (Trichosporonales, Basidiomycota) reveal imbalanced evolution between nucleotide sequences and chromosome synteny.</title>
        <authorList>
            <person name="Kobayashi Y."/>
            <person name="Kayamori A."/>
            <person name="Aoki K."/>
            <person name="Shiwa Y."/>
            <person name="Matsutani M."/>
            <person name="Fujita N."/>
            <person name="Sugita T."/>
            <person name="Iwasaki W."/>
            <person name="Tanaka N."/>
            <person name="Takashima M."/>
        </authorList>
    </citation>
    <scope>NUCLEOTIDE SEQUENCE</scope>
    <source>
        <strain evidence="2">HIS019</strain>
    </source>
</reference>
<protein>
    <submittedName>
        <fullName evidence="2">Uncharacterized protein</fullName>
    </submittedName>
</protein>
<feature type="compositionally biased region" description="Acidic residues" evidence="1">
    <location>
        <begin position="122"/>
        <end position="131"/>
    </location>
</feature>
<keyword evidence="3" id="KW-1185">Reference proteome</keyword>
<sequence length="131" mass="14758">MNDEYTPATDESIERCPACNDLLWADAVHWCSARPVHHHDWENDPRHDLDQFGIRPEGGQWGKRGPPPGGPDAPDTRGPESESESESEDEKKKKQGEGKDKGNKEDSEQDGEQVKSQPEPEHEADDFEIEI</sequence>